<dbReference type="PROSITE" id="PS50071">
    <property type="entry name" value="HOMEOBOX_2"/>
    <property type="match status" value="1"/>
</dbReference>
<keyword evidence="1 2" id="KW-0371">Homeobox</keyword>
<feature type="DNA-binding region" description="Homeobox" evidence="1">
    <location>
        <begin position="30"/>
        <end position="77"/>
    </location>
</feature>
<dbReference type="CDD" id="cd00086">
    <property type="entry name" value="homeodomain"/>
    <property type="match status" value="1"/>
</dbReference>
<evidence type="ECO:0000256" key="2">
    <source>
        <dbReference type="RuleBase" id="RU000682"/>
    </source>
</evidence>
<evidence type="ECO:0000256" key="3">
    <source>
        <dbReference type="SAM" id="MobiDB-lite"/>
    </source>
</evidence>
<dbReference type="EMBL" id="OX459956">
    <property type="protein sequence ID" value="CAI9161365.1"/>
    <property type="molecule type" value="Genomic_DNA"/>
</dbReference>
<evidence type="ECO:0000256" key="1">
    <source>
        <dbReference type="PROSITE-ProRule" id="PRU00108"/>
    </source>
</evidence>
<dbReference type="SMART" id="SM00389">
    <property type="entry name" value="HOX"/>
    <property type="match status" value="1"/>
</dbReference>
<feature type="region of interest" description="Disordered" evidence="3">
    <location>
        <begin position="75"/>
        <end position="135"/>
    </location>
</feature>
<feature type="compositionally biased region" description="Pro residues" evidence="3">
    <location>
        <begin position="122"/>
        <end position="134"/>
    </location>
</feature>
<organism evidence="5 6">
    <name type="scientific">Rangifer tarandus platyrhynchus</name>
    <name type="common">Svalbard reindeer</name>
    <dbReference type="NCBI Taxonomy" id="3082113"/>
    <lineage>
        <taxon>Eukaryota</taxon>
        <taxon>Metazoa</taxon>
        <taxon>Chordata</taxon>
        <taxon>Craniata</taxon>
        <taxon>Vertebrata</taxon>
        <taxon>Euteleostomi</taxon>
        <taxon>Mammalia</taxon>
        <taxon>Eutheria</taxon>
        <taxon>Laurasiatheria</taxon>
        <taxon>Artiodactyla</taxon>
        <taxon>Ruminantia</taxon>
        <taxon>Pecora</taxon>
        <taxon>Cervidae</taxon>
        <taxon>Odocoileinae</taxon>
        <taxon>Rangifer</taxon>
    </lineage>
</organism>
<evidence type="ECO:0000313" key="5">
    <source>
        <dbReference type="EMBL" id="CAI9161365.1"/>
    </source>
</evidence>
<dbReference type="Pfam" id="PF00046">
    <property type="entry name" value="Homeodomain"/>
    <property type="match status" value="1"/>
</dbReference>
<keyword evidence="1 2" id="KW-0539">Nucleus</keyword>
<dbReference type="InterPro" id="IPR001356">
    <property type="entry name" value="HD"/>
</dbReference>
<gene>
    <name evidence="5" type="ORF">MRATA1EN1_LOCUS10327</name>
</gene>
<comment type="subcellular location">
    <subcellularLocation>
        <location evidence="1 2">Nucleus</location>
    </subcellularLocation>
</comment>
<dbReference type="InterPro" id="IPR009057">
    <property type="entry name" value="Homeodomain-like_sf"/>
</dbReference>
<dbReference type="Proteomes" id="UP001176941">
    <property type="component" value="Chromosome 20"/>
</dbReference>
<name>A0ABN8YIH7_RANTA</name>
<protein>
    <recommendedName>
        <fullName evidence="4">Homeobox domain-containing protein</fullName>
    </recommendedName>
</protein>
<reference evidence="5" key="1">
    <citation type="submission" date="2023-04" db="EMBL/GenBank/DDBJ databases">
        <authorList>
            <consortium name="ELIXIR-Norway"/>
        </authorList>
    </citation>
    <scope>NUCLEOTIDE SEQUENCE [LARGE SCALE GENOMIC DNA]</scope>
</reference>
<keyword evidence="6" id="KW-1185">Reference proteome</keyword>
<feature type="region of interest" description="Disordered" evidence="3">
    <location>
        <begin position="11"/>
        <end position="39"/>
    </location>
</feature>
<sequence>MALGLQNVQMNPLFGDFKGPTGRSAPPKRKRRERTVYSKEQSEALKEALLRTEYPSYRDRLRLAARLHLDEHRVQVRAPRPGLPSSGPRPRCGSRTAGPSAPVWNDDRPRADTGGPAMCPGTPEPPGPPPPPWNLLPQLQAPVSQAARDSTAALLPPAPRGCSQGPSRVSPATNRPRGSPHRASTCTARLLQPRLRPLPRAGLRTPTRRTTAQILFRFCFLTVP</sequence>
<feature type="domain" description="Homeobox" evidence="4">
    <location>
        <begin position="28"/>
        <end position="76"/>
    </location>
</feature>
<evidence type="ECO:0000313" key="6">
    <source>
        <dbReference type="Proteomes" id="UP001176941"/>
    </source>
</evidence>
<feature type="compositionally biased region" description="Polar residues" evidence="3">
    <location>
        <begin position="164"/>
        <end position="173"/>
    </location>
</feature>
<keyword evidence="1 2" id="KW-0238">DNA-binding</keyword>
<evidence type="ECO:0000259" key="4">
    <source>
        <dbReference type="PROSITE" id="PS50071"/>
    </source>
</evidence>
<feature type="compositionally biased region" description="Low complexity" evidence="3">
    <location>
        <begin position="77"/>
        <end position="95"/>
    </location>
</feature>
<feature type="region of interest" description="Disordered" evidence="3">
    <location>
        <begin position="147"/>
        <end position="185"/>
    </location>
</feature>
<proteinExistence type="predicted"/>
<dbReference type="SUPFAM" id="SSF46689">
    <property type="entry name" value="Homeodomain-like"/>
    <property type="match status" value="1"/>
</dbReference>
<accession>A0ABN8YIH7</accession>
<dbReference type="Gene3D" id="1.10.10.60">
    <property type="entry name" value="Homeodomain-like"/>
    <property type="match status" value="1"/>
</dbReference>